<reference evidence="1 2" key="1">
    <citation type="journal article" date="2015" name="Genome Biol.">
        <title>Comparative genomics of Steinernema reveals deeply conserved gene regulatory networks.</title>
        <authorList>
            <person name="Dillman A.R."/>
            <person name="Macchietto M."/>
            <person name="Porter C.F."/>
            <person name="Rogers A."/>
            <person name="Williams B."/>
            <person name="Antoshechkin I."/>
            <person name="Lee M.M."/>
            <person name="Goodwin Z."/>
            <person name="Lu X."/>
            <person name="Lewis E.E."/>
            <person name="Goodrich-Blair H."/>
            <person name="Stock S.P."/>
            <person name="Adams B.J."/>
            <person name="Sternberg P.W."/>
            <person name="Mortazavi A."/>
        </authorList>
    </citation>
    <scope>NUCLEOTIDE SEQUENCE [LARGE SCALE GENOMIC DNA]</scope>
    <source>
        <strain evidence="1 2">ALL</strain>
    </source>
</reference>
<dbReference type="Pfam" id="PF05219">
    <property type="entry name" value="DREV"/>
    <property type="match status" value="1"/>
</dbReference>
<dbReference type="Proteomes" id="UP000298663">
    <property type="component" value="Unassembled WGS sequence"/>
</dbReference>
<evidence type="ECO:0008006" key="3">
    <source>
        <dbReference type="Google" id="ProtNLM"/>
    </source>
</evidence>
<dbReference type="InterPro" id="IPR029063">
    <property type="entry name" value="SAM-dependent_MTases_sf"/>
</dbReference>
<dbReference type="AlphaFoldDB" id="A0A4U5NI18"/>
<dbReference type="PANTHER" id="PTHR12890">
    <property type="entry name" value="DREV PROTEIN"/>
    <property type="match status" value="1"/>
</dbReference>
<dbReference type="Gene3D" id="3.40.50.150">
    <property type="entry name" value="Vaccinia Virus protein VP39"/>
    <property type="match status" value="1"/>
</dbReference>
<name>A0A4U5NI18_STECR</name>
<proteinExistence type="predicted"/>
<dbReference type="PANTHER" id="PTHR12890:SF0">
    <property type="entry name" value="PROTEIN-L-HISTIDINE N-PROS-METHYLTRANSFERASE"/>
    <property type="match status" value="1"/>
</dbReference>
<keyword evidence="2" id="KW-1185">Reference proteome</keyword>
<accession>A0A4U5NI18</accession>
<reference evidence="1 2" key="2">
    <citation type="journal article" date="2019" name="G3 (Bethesda)">
        <title>Hybrid Assembly of the Genome of the Entomopathogenic Nematode Steinernema carpocapsae Identifies the X-Chromosome.</title>
        <authorList>
            <person name="Serra L."/>
            <person name="Macchietto M."/>
            <person name="Macias-Munoz A."/>
            <person name="McGill C.J."/>
            <person name="Rodriguez I.M."/>
            <person name="Rodriguez B."/>
            <person name="Murad R."/>
            <person name="Mortazavi A."/>
        </authorList>
    </citation>
    <scope>NUCLEOTIDE SEQUENCE [LARGE SCALE GENOMIC DNA]</scope>
    <source>
        <strain evidence="1 2">ALL</strain>
    </source>
</reference>
<organism evidence="1 2">
    <name type="scientific">Steinernema carpocapsae</name>
    <name type="common">Entomopathogenic nematode</name>
    <dbReference type="NCBI Taxonomy" id="34508"/>
    <lineage>
        <taxon>Eukaryota</taxon>
        <taxon>Metazoa</taxon>
        <taxon>Ecdysozoa</taxon>
        <taxon>Nematoda</taxon>
        <taxon>Chromadorea</taxon>
        <taxon>Rhabditida</taxon>
        <taxon>Tylenchina</taxon>
        <taxon>Panagrolaimomorpha</taxon>
        <taxon>Strongyloidoidea</taxon>
        <taxon>Steinernematidae</taxon>
        <taxon>Steinernema</taxon>
    </lineage>
</organism>
<gene>
    <name evidence="1" type="ORF">L596_016125</name>
</gene>
<dbReference type="SUPFAM" id="SSF53335">
    <property type="entry name" value="S-adenosyl-L-methionine-dependent methyltransferases"/>
    <property type="match status" value="1"/>
</dbReference>
<dbReference type="STRING" id="34508.A0A4U5NI18"/>
<dbReference type="EMBL" id="AZBU02000004">
    <property type="protein sequence ID" value="TKR82392.1"/>
    <property type="molecule type" value="Genomic_DNA"/>
</dbReference>
<dbReference type="OrthoDB" id="199041at2759"/>
<comment type="caution">
    <text evidence="1">The sequence shown here is derived from an EMBL/GenBank/DDBJ whole genome shotgun (WGS) entry which is preliminary data.</text>
</comment>
<sequence length="317" mass="36253">MYRGARMAQMIMEKERSDVALLTSDRSVWYSVDANLLSSDLSQKFHMTFFDPASEEFLNNSTVLSNSMCLQTYYAIASTFLSIFMSKTNINGFLNRGGMFMFSRHQFKEFLDFPDDWIAGDKLILDLGAGDGGVTSVLSEFYSTVHVTEMSQVMQWRLQQKGFKLLPADAWANTHNKYNLVCALNLLDRHFSPKMLLRDLYKVTSESNCLLMMAVVLPVKQYVEFNPSSRSTTAETYLPVKGKTFEEQANSIVENVFKPAGFELVRWTRVPYLCEGDLNRAYYSLDDAVFLLRPVAREVSDSEETPEGYQNVRTEEL</sequence>
<evidence type="ECO:0000313" key="1">
    <source>
        <dbReference type="EMBL" id="TKR82392.1"/>
    </source>
</evidence>
<dbReference type="GO" id="GO:0106370">
    <property type="term" value="F:protein-L-histidine N-pros-methyltransferase activity"/>
    <property type="evidence" value="ECO:0007669"/>
    <property type="project" value="InterPro"/>
</dbReference>
<dbReference type="InterPro" id="IPR007884">
    <property type="entry name" value="METL9"/>
</dbReference>
<evidence type="ECO:0000313" key="2">
    <source>
        <dbReference type="Proteomes" id="UP000298663"/>
    </source>
</evidence>
<protein>
    <recommendedName>
        <fullName evidence="3">DREV methyltransferase</fullName>
    </recommendedName>
</protein>